<dbReference type="VEuPathDB" id="FungiDB:LEMA_P096850.1"/>
<dbReference type="Proteomes" id="UP000002668">
    <property type="component" value="Genome"/>
</dbReference>
<keyword evidence="2" id="KW-1185">Reference proteome</keyword>
<evidence type="ECO:0000313" key="1">
    <source>
        <dbReference type="EMBL" id="CBX98276.1"/>
    </source>
</evidence>
<proteinExistence type="predicted"/>
<dbReference type="EMBL" id="FP929133">
    <property type="protein sequence ID" value="CBX98276.1"/>
    <property type="molecule type" value="Genomic_DNA"/>
</dbReference>
<organism evidence="2">
    <name type="scientific">Leptosphaeria maculans (strain JN3 / isolate v23.1.3 / race Av1-4-5-6-7-8)</name>
    <name type="common">Blackleg fungus</name>
    <name type="synonym">Phoma lingam</name>
    <dbReference type="NCBI Taxonomy" id="985895"/>
    <lineage>
        <taxon>Eukaryota</taxon>
        <taxon>Fungi</taxon>
        <taxon>Dikarya</taxon>
        <taxon>Ascomycota</taxon>
        <taxon>Pezizomycotina</taxon>
        <taxon>Dothideomycetes</taxon>
        <taxon>Pleosporomycetidae</taxon>
        <taxon>Pleosporales</taxon>
        <taxon>Pleosporineae</taxon>
        <taxon>Leptosphaeriaceae</taxon>
        <taxon>Plenodomus</taxon>
        <taxon>Plenodomus lingam/Leptosphaeria maculans species complex</taxon>
    </lineage>
</organism>
<accession>E5A3R3</accession>
<name>E5A3R3_LEPMJ</name>
<evidence type="ECO:0000313" key="2">
    <source>
        <dbReference type="Proteomes" id="UP000002668"/>
    </source>
</evidence>
<dbReference type="AlphaFoldDB" id="E5A3R3"/>
<gene>
    <name evidence="1" type="ORF">LEMA_P096850.1</name>
</gene>
<dbReference type="InParanoid" id="E5A3R3"/>
<dbReference type="HOGENOM" id="CLU_1993019_0_0_1"/>
<sequence>MPFSNDGTIDTLYFCSGAVLKLFVQVPRKKIAISIRLLVTNYHIRTAFSSNRADMSDQPGATMIIAMYDHVRMIITTLRHARCRHTIQDQCLLPKINAHEPVSDPDSFNGAPDYERRDCSILIHE</sequence>
<protein>
    <submittedName>
        <fullName evidence="1">Predicted protein</fullName>
    </submittedName>
</protein>
<reference evidence="2" key="1">
    <citation type="journal article" date="2011" name="Nat. Commun.">
        <title>Effector diversification within compartments of the Leptosphaeria maculans genome affected by Repeat-Induced Point mutations.</title>
        <authorList>
            <person name="Rouxel T."/>
            <person name="Grandaubert J."/>
            <person name="Hane J.K."/>
            <person name="Hoede C."/>
            <person name="van de Wouw A.P."/>
            <person name="Couloux A."/>
            <person name="Dominguez V."/>
            <person name="Anthouard V."/>
            <person name="Bally P."/>
            <person name="Bourras S."/>
            <person name="Cozijnsen A.J."/>
            <person name="Ciuffetti L.M."/>
            <person name="Degrave A."/>
            <person name="Dilmaghani A."/>
            <person name="Duret L."/>
            <person name="Fudal I."/>
            <person name="Goodwin S.B."/>
            <person name="Gout L."/>
            <person name="Glaser N."/>
            <person name="Linglin J."/>
            <person name="Kema G.H.J."/>
            <person name="Lapalu N."/>
            <person name="Lawrence C.B."/>
            <person name="May K."/>
            <person name="Meyer M."/>
            <person name="Ollivier B."/>
            <person name="Poulain J."/>
            <person name="Schoch C.L."/>
            <person name="Simon A."/>
            <person name="Spatafora J.W."/>
            <person name="Stachowiak A."/>
            <person name="Turgeon B.G."/>
            <person name="Tyler B.M."/>
            <person name="Vincent D."/>
            <person name="Weissenbach J."/>
            <person name="Amselem J."/>
            <person name="Quesneville H."/>
            <person name="Oliver R.P."/>
            <person name="Wincker P."/>
            <person name="Balesdent M.-H."/>
            <person name="Howlett B.J."/>
        </authorList>
    </citation>
    <scope>NUCLEOTIDE SEQUENCE [LARGE SCALE GENOMIC DNA]</scope>
    <source>
        <strain evidence="2">JN3 / isolate v23.1.3 / race Av1-4-5-6-7-8</strain>
    </source>
</reference>